<dbReference type="InterPro" id="IPR036812">
    <property type="entry name" value="NAD(P)_OxRdtase_dom_sf"/>
</dbReference>
<dbReference type="Proteomes" id="UP000517523">
    <property type="component" value="Unassembled WGS sequence"/>
</dbReference>
<sequence length="329" mass="36854">MKYRRLGGTGLEVSNLCLGTMAFGRWIDEEASVRILDHAIDQGIHFIDTANYYGKGQDADVPHGTGESEEIIGRALKGRRDQVVLATKVGIRSGFGKNDSGLSRTHILREVDKSLRRLQTDYIDLYQVHIFDPHTPLEETLRALDDLVRQGKVRYIGCSNYAAWQIAKAHAISERMILERFISVQPQYNLLSREIEQELLPFCATEDVGVMVYSPMARGMLSGKYKAPGDAPPESRAASGEKPLQQYFTERNYKLVKKYGVLADQYEVSLSQYALSWVLNQPAVTAAIIGASKVHHVTDAAQISDWSWTPEMQREASDIHSSADESQPH</sequence>
<proteinExistence type="predicted"/>
<name>A0A839TKK9_9BACL</name>
<evidence type="ECO:0000313" key="4">
    <source>
        <dbReference type="Proteomes" id="UP000517523"/>
    </source>
</evidence>
<dbReference type="PANTHER" id="PTHR43364:SF4">
    <property type="entry name" value="NAD(P)-LINKED OXIDOREDUCTASE SUPERFAMILY PROTEIN"/>
    <property type="match status" value="1"/>
</dbReference>
<dbReference type="GO" id="GO:0016491">
    <property type="term" value="F:oxidoreductase activity"/>
    <property type="evidence" value="ECO:0007669"/>
    <property type="project" value="UniProtKB-KW"/>
</dbReference>
<dbReference type="FunFam" id="3.20.20.100:FF:000004">
    <property type="entry name" value="Oxidoreductase, aldo/keto reductase"/>
    <property type="match status" value="1"/>
</dbReference>
<evidence type="ECO:0000256" key="1">
    <source>
        <dbReference type="ARBA" id="ARBA00023002"/>
    </source>
</evidence>
<dbReference type="AlphaFoldDB" id="A0A839TKK9"/>
<dbReference type="RefSeq" id="WP_183579190.1">
    <property type="nucleotide sequence ID" value="NZ_JACHXJ010000001.1"/>
</dbReference>
<dbReference type="PANTHER" id="PTHR43364">
    <property type="entry name" value="NADH-SPECIFIC METHYLGLYOXAL REDUCTASE-RELATED"/>
    <property type="match status" value="1"/>
</dbReference>
<dbReference type="InterPro" id="IPR050523">
    <property type="entry name" value="AKR_Detox_Biosynth"/>
</dbReference>
<dbReference type="SUPFAM" id="SSF51430">
    <property type="entry name" value="NAD(P)-linked oxidoreductase"/>
    <property type="match status" value="1"/>
</dbReference>
<dbReference type="Pfam" id="PF00248">
    <property type="entry name" value="Aldo_ket_red"/>
    <property type="match status" value="1"/>
</dbReference>
<dbReference type="EMBL" id="JACHXJ010000001">
    <property type="protein sequence ID" value="MBB3126280.1"/>
    <property type="molecule type" value="Genomic_DNA"/>
</dbReference>
<comment type="caution">
    <text evidence="3">The sequence shown here is derived from an EMBL/GenBank/DDBJ whole genome shotgun (WGS) entry which is preliminary data.</text>
</comment>
<feature type="domain" description="NADP-dependent oxidoreductase" evidence="2">
    <location>
        <begin position="16"/>
        <end position="306"/>
    </location>
</feature>
<organism evidence="3 4">
    <name type="scientific">Paenibacillus rhizosphaerae</name>
    <dbReference type="NCBI Taxonomy" id="297318"/>
    <lineage>
        <taxon>Bacteria</taxon>
        <taxon>Bacillati</taxon>
        <taxon>Bacillota</taxon>
        <taxon>Bacilli</taxon>
        <taxon>Bacillales</taxon>
        <taxon>Paenibacillaceae</taxon>
        <taxon>Paenibacillus</taxon>
    </lineage>
</organism>
<evidence type="ECO:0000313" key="3">
    <source>
        <dbReference type="EMBL" id="MBB3126280.1"/>
    </source>
</evidence>
<dbReference type="InterPro" id="IPR023210">
    <property type="entry name" value="NADP_OxRdtase_dom"/>
</dbReference>
<dbReference type="GO" id="GO:0005829">
    <property type="term" value="C:cytosol"/>
    <property type="evidence" value="ECO:0007669"/>
    <property type="project" value="TreeGrafter"/>
</dbReference>
<dbReference type="Gene3D" id="3.20.20.100">
    <property type="entry name" value="NADP-dependent oxidoreductase domain"/>
    <property type="match status" value="1"/>
</dbReference>
<evidence type="ECO:0000259" key="2">
    <source>
        <dbReference type="Pfam" id="PF00248"/>
    </source>
</evidence>
<gene>
    <name evidence="3" type="ORF">FHS19_000934</name>
</gene>
<accession>A0A839TKK9</accession>
<reference evidence="3 4" key="1">
    <citation type="submission" date="2020-08" db="EMBL/GenBank/DDBJ databases">
        <title>Genomic Encyclopedia of Type Strains, Phase III (KMG-III): the genomes of soil and plant-associated and newly described type strains.</title>
        <authorList>
            <person name="Whitman W."/>
        </authorList>
    </citation>
    <scope>NUCLEOTIDE SEQUENCE [LARGE SCALE GENOMIC DNA]</scope>
    <source>
        <strain evidence="3 4">CECT 5831</strain>
    </source>
</reference>
<protein>
    <submittedName>
        <fullName evidence="3">Aryl-alcohol dehydrogenase-like predicted oxidoreductase</fullName>
    </submittedName>
</protein>
<keyword evidence="1" id="KW-0560">Oxidoreductase</keyword>